<sequence>MIKYMTVRRNITGVGRDCAVAGIIQQILVQRFPVDGVLITKQQENLKTRYYENSN</sequence>
<reference evidence="1 2" key="1">
    <citation type="submission" date="2019-03" db="EMBL/GenBank/DDBJ databases">
        <title>Genomic Encyclopedia of Archaeal and Bacterial Type Strains, Phase II (KMG-II): from individual species to whole genera.</title>
        <authorList>
            <person name="Goeker M."/>
        </authorList>
    </citation>
    <scope>NUCLEOTIDE SEQUENCE [LARGE SCALE GENOMIC DNA]</scope>
    <source>
        <strain evidence="1 2">DSM 19035</strain>
    </source>
</reference>
<dbReference type="AlphaFoldDB" id="A0A4V3D0R4"/>
<evidence type="ECO:0000313" key="2">
    <source>
        <dbReference type="Proteomes" id="UP000295620"/>
    </source>
</evidence>
<accession>A0A4V3D0R4</accession>
<comment type="caution">
    <text evidence="1">The sequence shown here is derived from an EMBL/GenBank/DDBJ whole genome shotgun (WGS) entry which is preliminary data.</text>
</comment>
<dbReference type="EMBL" id="SNYC01000008">
    <property type="protein sequence ID" value="TDQ06716.1"/>
    <property type="molecule type" value="Genomic_DNA"/>
</dbReference>
<gene>
    <name evidence="1" type="ORF">ATK78_4375</name>
</gene>
<proteinExistence type="predicted"/>
<evidence type="ECO:0000313" key="1">
    <source>
        <dbReference type="EMBL" id="TDQ06716.1"/>
    </source>
</evidence>
<protein>
    <submittedName>
        <fullName evidence="1">Uncharacterized protein</fullName>
    </submittedName>
</protein>
<name>A0A4V3D0R4_9SPHI</name>
<dbReference type="Proteomes" id="UP000295620">
    <property type="component" value="Unassembled WGS sequence"/>
</dbReference>
<keyword evidence="2" id="KW-1185">Reference proteome</keyword>
<organism evidence="1 2">
    <name type="scientific">Pedobacter metabolipauper</name>
    <dbReference type="NCBI Taxonomy" id="425513"/>
    <lineage>
        <taxon>Bacteria</taxon>
        <taxon>Pseudomonadati</taxon>
        <taxon>Bacteroidota</taxon>
        <taxon>Sphingobacteriia</taxon>
        <taxon>Sphingobacteriales</taxon>
        <taxon>Sphingobacteriaceae</taxon>
        <taxon>Pedobacter</taxon>
    </lineage>
</organism>